<evidence type="ECO:0000313" key="2">
    <source>
        <dbReference type="EMBL" id="AOM78739.1"/>
    </source>
</evidence>
<accession>A0A1D7QJE4</accession>
<evidence type="ECO:0000256" key="1">
    <source>
        <dbReference type="SAM" id="Phobius"/>
    </source>
</evidence>
<dbReference type="EMBL" id="CP017141">
    <property type="protein sequence ID" value="AOM78739.1"/>
    <property type="molecule type" value="Genomic_DNA"/>
</dbReference>
<protein>
    <recommendedName>
        <fullName evidence="4">DUF3592 domain-containing protein</fullName>
    </recommendedName>
</protein>
<keyword evidence="1" id="KW-1133">Transmembrane helix</keyword>
<sequence length="140" mass="16101">MKDTVYLKNTFGILLILLGFFLIFTVVKSKFPLIYGDEVSAQVVNIDSVMTKKNDVISYTHYAVLKFKDINNRTVTLTNRMNTLDELDLKINDMVDVYYDEQYGFASNYYKVSMTTGIFLLIGIVFLFFGLVLVINKFKG</sequence>
<keyword evidence="1" id="KW-0812">Transmembrane</keyword>
<evidence type="ECO:0008006" key="4">
    <source>
        <dbReference type="Google" id="ProtNLM"/>
    </source>
</evidence>
<name>A0A1D7QJE4_9SPHI</name>
<organism evidence="2 3">
    <name type="scientific">Pedobacter steynii</name>
    <dbReference type="NCBI Taxonomy" id="430522"/>
    <lineage>
        <taxon>Bacteria</taxon>
        <taxon>Pseudomonadati</taxon>
        <taxon>Bacteroidota</taxon>
        <taxon>Sphingobacteriia</taxon>
        <taxon>Sphingobacteriales</taxon>
        <taxon>Sphingobacteriaceae</taxon>
        <taxon>Pedobacter</taxon>
    </lineage>
</organism>
<reference evidence="2 3" key="1">
    <citation type="submission" date="2016-08" db="EMBL/GenBank/DDBJ databases">
        <authorList>
            <person name="Seilhamer J.J."/>
        </authorList>
    </citation>
    <scope>NUCLEOTIDE SEQUENCE [LARGE SCALE GENOMIC DNA]</scope>
    <source>
        <strain evidence="2 3">DX4</strain>
    </source>
</reference>
<evidence type="ECO:0000313" key="3">
    <source>
        <dbReference type="Proteomes" id="UP000094313"/>
    </source>
</evidence>
<feature type="transmembrane region" description="Helical" evidence="1">
    <location>
        <begin position="6"/>
        <end position="27"/>
    </location>
</feature>
<feature type="transmembrane region" description="Helical" evidence="1">
    <location>
        <begin position="117"/>
        <end position="135"/>
    </location>
</feature>
<gene>
    <name evidence="2" type="ORF">BFS30_17085</name>
</gene>
<dbReference type="AlphaFoldDB" id="A0A1D7QJE4"/>
<keyword evidence="3" id="KW-1185">Reference proteome</keyword>
<dbReference type="Proteomes" id="UP000094313">
    <property type="component" value="Chromosome"/>
</dbReference>
<proteinExistence type="predicted"/>
<dbReference type="KEGG" id="psty:BFS30_17085"/>
<keyword evidence="1" id="KW-0472">Membrane</keyword>